<feature type="transmembrane region" description="Helical" evidence="1">
    <location>
        <begin position="35"/>
        <end position="57"/>
    </location>
</feature>
<evidence type="ECO:0000313" key="3">
    <source>
        <dbReference type="Proteomes" id="UP000317650"/>
    </source>
</evidence>
<reference evidence="2 3" key="1">
    <citation type="journal article" date="2019" name="Nat. Plants">
        <title>Genome sequencing of Musa balbisiana reveals subgenome evolution and function divergence in polyploid bananas.</title>
        <authorList>
            <person name="Yao X."/>
        </authorList>
    </citation>
    <scope>NUCLEOTIDE SEQUENCE [LARGE SCALE GENOMIC DNA]</scope>
    <source>
        <strain evidence="3">cv. DH-PKW</strain>
        <tissue evidence="2">Leaves</tissue>
    </source>
</reference>
<organism evidence="2 3">
    <name type="scientific">Musa balbisiana</name>
    <name type="common">Banana</name>
    <dbReference type="NCBI Taxonomy" id="52838"/>
    <lineage>
        <taxon>Eukaryota</taxon>
        <taxon>Viridiplantae</taxon>
        <taxon>Streptophyta</taxon>
        <taxon>Embryophyta</taxon>
        <taxon>Tracheophyta</taxon>
        <taxon>Spermatophyta</taxon>
        <taxon>Magnoliopsida</taxon>
        <taxon>Liliopsida</taxon>
        <taxon>Zingiberales</taxon>
        <taxon>Musaceae</taxon>
        <taxon>Musa</taxon>
    </lineage>
</organism>
<dbReference type="Proteomes" id="UP000317650">
    <property type="component" value="Chromosome 4"/>
</dbReference>
<dbReference type="AlphaFoldDB" id="A0A4S8KDA8"/>
<sequence length="129" mass="15007">MNLSARHVLEFCIYDIVYRAISRLVRRLDQTLRWVVFYLAALSLYSSHRLGFFVLLYKLGYVLFASGDTVCGRDMSSAESRRMLPALQDCSPSSMNRNRVSNSPKRNKSFKFFNYCSNYPNFHKIIVDA</sequence>
<comment type="caution">
    <text evidence="2">The sequence shown here is derived from an EMBL/GenBank/DDBJ whole genome shotgun (WGS) entry which is preliminary data.</text>
</comment>
<name>A0A4S8KDA8_MUSBA</name>
<gene>
    <name evidence="2" type="ORF">C4D60_Mb04t19880</name>
</gene>
<keyword evidence="1" id="KW-0472">Membrane</keyword>
<accession>A0A4S8KDA8</accession>
<proteinExistence type="predicted"/>
<keyword evidence="1" id="KW-1133">Transmembrane helix</keyword>
<protein>
    <submittedName>
        <fullName evidence="2">Uncharacterized protein</fullName>
    </submittedName>
</protein>
<evidence type="ECO:0000256" key="1">
    <source>
        <dbReference type="SAM" id="Phobius"/>
    </source>
</evidence>
<evidence type="ECO:0000313" key="2">
    <source>
        <dbReference type="EMBL" id="THU73160.1"/>
    </source>
</evidence>
<dbReference type="EMBL" id="PYDT01000001">
    <property type="protein sequence ID" value="THU73160.1"/>
    <property type="molecule type" value="Genomic_DNA"/>
</dbReference>
<keyword evidence="3" id="KW-1185">Reference proteome</keyword>
<keyword evidence="1" id="KW-0812">Transmembrane</keyword>